<dbReference type="GeneID" id="36526192"/>
<name>A0A2I2FMX9_ASPCN</name>
<dbReference type="Proteomes" id="UP000234585">
    <property type="component" value="Unassembled WGS sequence"/>
</dbReference>
<keyword evidence="1" id="KW-0812">Transmembrane</keyword>
<gene>
    <name evidence="2" type="ORF">BDW47DRAFT_43507</name>
</gene>
<dbReference type="AlphaFoldDB" id="A0A2I2FMX9"/>
<keyword evidence="1" id="KW-1133">Transmembrane helix</keyword>
<protein>
    <submittedName>
        <fullName evidence="2">Uncharacterized protein</fullName>
    </submittedName>
</protein>
<keyword evidence="1" id="KW-0472">Membrane</keyword>
<sequence>MHVRILCSSDDDLVFVGMLHLCLSFLSVTRIAIARRRNWSFLFVFSSLFQLLFVSFVFLFLALFTNDEFIQIDAGSRGILQLQCQPRSPWRAQEQRNVGGAGGH</sequence>
<dbReference type="RefSeq" id="XP_024675998.1">
    <property type="nucleotide sequence ID" value="XM_024819032.1"/>
</dbReference>
<evidence type="ECO:0000313" key="3">
    <source>
        <dbReference type="Proteomes" id="UP000234585"/>
    </source>
</evidence>
<dbReference type="EMBL" id="KZ559119">
    <property type="protein sequence ID" value="PLB41986.1"/>
    <property type="molecule type" value="Genomic_DNA"/>
</dbReference>
<evidence type="ECO:0000313" key="2">
    <source>
        <dbReference type="EMBL" id="PLB41986.1"/>
    </source>
</evidence>
<feature type="transmembrane region" description="Helical" evidence="1">
    <location>
        <begin position="13"/>
        <end position="33"/>
    </location>
</feature>
<evidence type="ECO:0000256" key="1">
    <source>
        <dbReference type="SAM" id="Phobius"/>
    </source>
</evidence>
<feature type="transmembrane region" description="Helical" evidence="1">
    <location>
        <begin position="40"/>
        <end position="64"/>
    </location>
</feature>
<organism evidence="2 3">
    <name type="scientific">Aspergillus candidus</name>
    <dbReference type="NCBI Taxonomy" id="41067"/>
    <lineage>
        <taxon>Eukaryota</taxon>
        <taxon>Fungi</taxon>
        <taxon>Dikarya</taxon>
        <taxon>Ascomycota</taxon>
        <taxon>Pezizomycotina</taxon>
        <taxon>Eurotiomycetes</taxon>
        <taxon>Eurotiomycetidae</taxon>
        <taxon>Eurotiales</taxon>
        <taxon>Aspergillaceae</taxon>
        <taxon>Aspergillus</taxon>
        <taxon>Aspergillus subgen. Circumdati</taxon>
    </lineage>
</organism>
<keyword evidence="3" id="KW-1185">Reference proteome</keyword>
<reference evidence="2 3" key="1">
    <citation type="submission" date="2017-12" db="EMBL/GenBank/DDBJ databases">
        <authorList>
            <consortium name="DOE Joint Genome Institute"/>
            <person name="Haridas S."/>
            <person name="Kjaerbolling I."/>
            <person name="Vesth T.C."/>
            <person name="Frisvad J.C."/>
            <person name="Nybo J.L."/>
            <person name="Theobald S."/>
            <person name="Kuo A."/>
            <person name="Bowyer P."/>
            <person name="Matsuda Y."/>
            <person name="Mondo S."/>
            <person name="Lyhne E.K."/>
            <person name="Kogle M.E."/>
            <person name="Clum A."/>
            <person name="Lipzen A."/>
            <person name="Salamov A."/>
            <person name="Ngan C.Y."/>
            <person name="Daum C."/>
            <person name="Chiniquy J."/>
            <person name="Barry K."/>
            <person name="LaButti K."/>
            <person name="Simmons B.A."/>
            <person name="Magnuson J.K."/>
            <person name="Mortensen U.H."/>
            <person name="Larsen T.O."/>
            <person name="Grigoriev I.V."/>
            <person name="Baker S.E."/>
            <person name="Andersen M.R."/>
            <person name="Nordberg H.P."/>
            <person name="Cantor M.N."/>
            <person name="Hua S.X."/>
        </authorList>
    </citation>
    <scope>NUCLEOTIDE SEQUENCE [LARGE SCALE GENOMIC DNA]</scope>
    <source>
        <strain evidence="2 3">CBS 102.13</strain>
    </source>
</reference>
<proteinExistence type="predicted"/>
<accession>A0A2I2FMX9</accession>